<accession>A0A1M4T1K2</accession>
<dbReference type="AlphaFoldDB" id="A0A1M4T1K2"/>
<reference evidence="2" key="1">
    <citation type="submission" date="2016-11" db="EMBL/GenBank/DDBJ databases">
        <authorList>
            <person name="Varghese N."/>
            <person name="Submissions S."/>
        </authorList>
    </citation>
    <scope>NUCLEOTIDE SEQUENCE [LARGE SCALE GENOMIC DNA]</scope>
    <source>
        <strain evidence="2">DSM 17539</strain>
    </source>
</reference>
<keyword evidence="2" id="KW-1185">Reference proteome</keyword>
<organism evidence="1 2">
    <name type="scientific">Arenibacter palladensis</name>
    <dbReference type="NCBI Taxonomy" id="237373"/>
    <lineage>
        <taxon>Bacteria</taxon>
        <taxon>Pseudomonadati</taxon>
        <taxon>Bacteroidota</taxon>
        <taxon>Flavobacteriia</taxon>
        <taxon>Flavobacteriales</taxon>
        <taxon>Flavobacteriaceae</taxon>
        <taxon>Arenibacter</taxon>
    </lineage>
</organism>
<protein>
    <submittedName>
        <fullName evidence="1">Dihydroxy-acid dehydratase/L-arabonate dehydrase</fullName>
    </submittedName>
</protein>
<evidence type="ECO:0000313" key="2">
    <source>
        <dbReference type="Proteomes" id="UP000184406"/>
    </source>
</evidence>
<gene>
    <name evidence="1" type="ORF">SAMN03080594_101111</name>
</gene>
<proteinExistence type="predicted"/>
<evidence type="ECO:0000313" key="1">
    <source>
        <dbReference type="EMBL" id="SHE38339.1"/>
    </source>
</evidence>
<sequence length="40" mass="4742">MEKDDKKKLCSSNWYGRTGKDGFLYMTWMRNQGIPINTID</sequence>
<dbReference type="Proteomes" id="UP000184406">
    <property type="component" value="Unassembled WGS sequence"/>
</dbReference>
<name>A0A1M4T1K2_9FLAO</name>
<dbReference type="EMBL" id="FQUX01000001">
    <property type="protein sequence ID" value="SHE38339.1"/>
    <property type="molecule type" value="Genomic_DNA"/>
</dbReference>